<name>A0A9X0ME70_BACCE</name>
<proteinExistence type="predicted"/>
<evidence type="ECO:0000313" key="1">
    <source>
        <dbReference type="EMBL" id="KXY35071.1"/>
    </source>
</evidence>
<reference evidence="1 2" key="1">
    <citation type="submission" date="2015-12" db="EMBL/GenBank/DDBJ databases">
        <title>Bacillus cereus Group isolate.</title>
        <authorList>
            <person name="Kovac J."/>
        </authorList>
    </citation>
    <scope>NUCLEOTIDE SEQUENCE [LARGE SCALE GENOMIC DNA]</scope>
    <source>
        <strain evidence="1 2">FSL K6-0073</strain>
    </source>
</reference>
<dbReference type="EMBL" id="LOMO01000168">
    <property type="protein sequence ID" value="KXY35071.1"/>
    <property type="molecule type" value="Genomic_DNA"/>
</dbReference>
<dbReference type="Proteomes" id="UP000075476">
    <property type="component" value="Unassembled WGS sequence"/>
</dbReference>
<accession>A0A9X0ME70</accession>
<protein>
    <submittedName>
        <fullName evidence="1">Uncharacterized protein</fullName>
    </submittedName>
</protein>
<evidence type="ECO:0000313" key="2">
    <source>
        <dbReference type="Proteomes" id="UP000075476"/>
    </source>
</evidence>
<sequence>MNTTVQVTKEDIVMHEIDTLVSHYQDVLARVTDNECVVDTFQLGLIYVVTLRAGRIFKALSFNLQELTEEAN</sequence>
<dbReference type="AlphaFoldDB" id="A0A9X0ME70"/>
<comment type="caution">
    <text evidence="1">The sequence shown here is derived from an EMBL/GenBank/DDBJ whole genome shotgun (WGS) entry which is preliminary data.</text>
</comment>
<organism evidence="1 2">
    <name type="scientific">Bacillus cereus</name>
    <dbReference type="NCBI Taxonomy" id="1396"/>
    <lineage>
        <taxon>Bacteria</taxon>
        <taxon>Bacillati</taxon>
        <taxon>Bacillota</taxon>
        <taxon>Bacilli</taxon>
        <taxon>Bacillales</taxon>
        <taxon>Bacillaceae</taxon>
        <taxon>Bacillus</taxon>
        <taxon>Bacillus cereus group</taxon>
    </lineage>
</organism>
<gene>
    <name evidence="1" type="ORF">AT268_35245</name>
</gene>